<dbReference type="GO" id="GO:0000724">
    <property type="term" value="P:double-strand break repair via homologous recombination"/>
    <property type="evidence" value="ECO:0007669"/>
    <property type="project" value="TreeGrafter"/>
</dbReference>
<dbReference type="EC" id="5.6.2.4" evidence="5"/>
<dbReference type="AlphaFoldDB" id="A0A8H5LQE7"/>
<dbReference type="PANTHER" id="PTHR13710:SF105">
    <property type="entry name" value="ATP-DEPENDENT DNA HELICASE Q1"/>
    <property type="match status" value="1"/>
</dbReference>
<evidence type="ECO:0000256" key="2">
    <source>
        <dbReference type="ARBA" id="ARBA00023125"/>
    </source>
</evidence>
<keyword evidence="2" id="KW-0238">DNA-binding</keyword>
<dbReference type="PROSITE" id="PS51192">
    <property type="entry name" value="HELICASE_ATP_BIND_1"/>
    <property type="match status" value="1"/>
</dbReference>
<evidence type="ECO:0000256" key="5">
    <source>
        <dbReference type="ARBA" id="ARBA00034808"/>
    </source>
</evidence>
<feature type="region of interest" description="Disordered" evidence="6">
    <location>
        <begin position="605"/>
        <end position="692"/>
    </location>
</feature>
<dbReference type="InterPro" id="IPR011545">
    <property type="entry name" value="DEAD/DEAH_box_helicase_dom"/>
</dbReference>
<evidence type="ECO:0000313" key="9">
    <source>
        <dbReference type="Proteomes" id="UP000559256"/>
    </source>
</evidence>
<accession>A0A8H5LQE7</accession>
<dbReference type="OrthoDB" id="10261556at2759"/>
<dbReference type="PANTHER" id="PTHR13710">
    <property type="entry name" value="DNA HELICASE RECQ FAMILY MEMBER"/>
    <property type="match status" value="1"/>
</dbReference>
<dbReference type="GO" id="GO:0005524">
    <property type="term" value="F:ATP binding"/>
    <property type="evidence" value="ECO:0007669"/>
    <property type="project" value="InterPro"/>
</dbReference>
<dbReference type="Gene3D" id="3.40.50.300">
    <property type="entry name" value="P-loop containing nucleotide triphosphate hydrolases"/>
    <property type="match status" value="2"/>
</dbReference>
<comment type="catalytic activity">
    <reaction evidence="4">
        <text>Couples ATP hydrolysis with the unwinding of duplex DNA by translocating in the 3'-5' direction.</text>
        <dbReference type="EC" id="5.6.2.4"/>
    </reaction>
</comment>
<gene>
    <name evidence="8" type="ORF">D9758_005757</name>
</gene>
<dbReference type="GO" id="GO:0043138">
    <property type="term" value="F:3'-5' DNA helicase activity"/>
    <property type="evidence" value="ECO:0007669"/>
    <property type="project" value="UniProtKB-EC"/>
</dbReference>
<dbReference type="GO" id="GO:0009378">
    <property type="term" value="F:four-way junction helicase activity"/>
    <property type="evidence" value="ECO:0007669"/>
    <property type="project" value="TreeGrafter"/>
</dbReference>
<dbReference type="InterPro" id="IPR014001">
    <property type="entry name" value="Helicase_ATP-bd"/>
</dbReference>
<dbReference type="GO" id="GO:0003677">
    <property type="term" value="F:DNA binding"/>
    <property type="evidence" value="ECO:0007669"/>
    <property type="project" value="UniProtKB-KW"/>
</dbReference>
<feature type="domain" description="Helicase ATP-binding" evidence="7">
    <location>
        <begin position="39"/>
        <end position="216"/>
    </location>
</feature>
<name>A0A8H5LQE7_9AGAR</name>
<keyword evidence="9" id="KW-1185">Reference proteome</keyword>
<comment type="similarity">
    <text evidence="1">Belongs to the helicase family. RecQ subfamily.</text>
</comment>
<feature type="compositionally biased region" description="Basic residues" evidence="6">
    <location>
        <begin position="661"/>
        <end position="671"/>
    </location>
</feature>
<dbReference type="InterPro" id="IPR027417">
    <property type="entry name" value="P-loop_NTPase"/>
</dbReference>
<comment type="caution">
    <text evidence="8">The sequence shown here is derived from an EMBL/GenBank/DDBJ whole genome shotgun (WGS) entry which is preliminary data.</text>
</comment>
<keyword evidence="3" id="KW-0413">Isomerase</keyword>
<organism evidence="8 9">
    <name type="scientific">Tetrapyrgos nigripes</name>
    <dbReference type="NCBI Taxonomy" id="182062"/>
    <lineage>
        <taxon>Eukaryota</taxon>
        <taxon>Fungi</taxon>
        <taxon>Dikarya</taxon>
        <taxon>Basidiomycota</taxon>
        <taxon>Agaricomycotina</taxon>
        <taxon>Agaricomycetes</taxon>
        <taxon>Agaricomycetidae</taxon>
        <taxon>Agaricales</taxon>
        <taxon>Marasmiineae</taxon>
        <taxon>Marasmiaceae</taxon>
        <taxon>Tetrapyrgos</taxon>
    </lineage>
</organism>
<dbReference type="Pfam" id="PF00270">
    <property type="entry name" value="DEAD"/>
    <property type="match status" value="1"/>
</dbReference>
<feature type="region of interest" description="Disordered" evidence="6">
    <location>
        <begin position="405"/>
        <end position="425"/>
    </location>
</feature>
<evidence type="ECO:0000256" key="6">
    <source>
        <dbReference type="SAM" id="MobiDB-lite"/>
    </source>
</evidence>
<evidence type="ECO:0000259" key="7">
    <source>
        <dbReference type="PROSITE" id="PS51192"/>
    </source>
</evidence>
<dbReference type="GO" id="GO:0005694">
    <property type="term" value="C:chromosome"/>
    <property type="evidence" value="ECO:0007669"/>
    <property type="project" value="TreeGrafter"/>
</dbReference>
<dbReference type="Proteomes" id="UP000559256">
    <property type="component" value="Unassembled WGS sequence"/>
</dbReference>
<evidence type="ECO:0000256" key="1">
    <source>
        <dbReference type="ARBA" id="ARBA00005446"/>
    </source>
</evidence>
<evidence type="ECO:0000256" key="3">
    <source>
        <dbReference type="ARBA" id="ARBA00023235"/>
    </source>
</evidence>
<dbReference type="SUPFAM" id="SSF52540">
    <property type="entry name" value="P-loop containing nucleoside triphosphate hydrolases"/>
    <property type="match status" value="1"/>
</dbReference>
<protein>
    <recommendedName>
        <fullName evidence="5">DNA 3'-5' helicase</fullName>
        <ecNumber evidence="5">5.6.2.4</ecNumber>
    </recommendedName>
</protein>
<proteinExistence type="inferred from homology"/>
<sequence length="692" mass="78923">MPSKPSWTDASGLEALKLVVSRCIPQWPNGLHDYQVVPLSLVLNQEHVLFFTGTGSGKAALFMIPLIVHRELAQHPEDYPSFPVKKDAVAIVITPLKGLASSLIHDGERFGLRGLSYCCETITEYRVRKKQDLVKLICACQSWDLICIDPEHLASPEWRCIMRNENFINNLILFAVDEAHMIWRWSPNFRPVFGDIGALASGFLPHNVPIIALTATCAPGRDTAELCRSLGLVGDHYHLIRRSNEQTNMHISLEIMQRVPGHPKYSQLLEYVRSGCKTVIHVKTIPTAYAIYEFLWDYIPKNSDPTISRLRRMRMYHALCLDDYNRETFHFIDSDPELQIVIATVGFSLGMNCMRILDSITYEFPEDLDDFVQQGGRGGRDPTVKCRSIAMVSPNTVRAAQEFQASNQNTTTVSKSKKKTAEPMQESKARFIVESTCHTSFINGWYGNSGDFSLLDCKEAGREVFCNLCTKRYGISYIFDPPSTSPRLSWLPLVIQTPSKSKQHRQSAKHLGKKERISMRKWLVDFQELVWSQFVPKMAGLCNEPIERFFSDGIIEDILDNFLIIDSLDSLITILNRHSWKYMEFKSESLFRLLTSFQTFIQTEREEVRAQRSGNKTKTRRKQLVLDTDDEENKAESSEGLDSEIFNEVPEPSNSTPAQHPRPKPHARAPRKSQPTVADWSATYGPTRRKRN</sequence>
<dbReference type="EMBL" id="JAACJM010000024">
    <property type="protein sequence ID" value="KAF5366170.1"/>
    <property type="molecule type" value="Genomic_DNA"/>
</dbReference>
<reference evidence="8 9" key="1">
    <citation type="journal article" date="2020" name="ISME J.">
        <title>Uncovering the hidden diversity of litter-decomposition mechanisms in mushroom-forming fungi.</title>
        <authorList>
            <person name="Floudas D."/>
            <person name="Bentzer J."/>
            <person name="Ahren D."/>
            <person name="Johansson T."/>
            <person name="Persson P."/>
            <person name="Tunlid A."/>
        </authorList>
    </citation>
    <scope>NUCLEOTIDE SEQUENCE [LARGE SCALE GENOMIC DNA]</scope>
    <source>
        <strain evidence="8 9">CBS 291.85</strain>
    </source>
</reference>
<evidence type="ECO:0000313" key="8">
    <source>
        <dbReference type="EMBL" id="KAF5366170.1"/>
    </source>
</evidence>
<dbReference type="GO" id="GO:0005737">
    <property type="term" value="C:cytoplasm"/>
    <property type="evidence" value="ECO:0007669"/>
    <property type="project" value="TreeGrafter"/>
</dbReference>
<evidence type="ECO:0000256" key="4">
    <source>
        <dbReference type="ARBA" id="ARBA00034617"/>
    </source>
</evidence>